<evidence type="ECO:0000256" key="1">
    <source>
        <dbReference type="SAM" id="MobiDB-lite"/>
    </source>
</evidence>
<accession>A0A843ULM8</accession>
<sequence length="93" mass="10374">MVGTVLVWVSEVVEELFRCGSASPSHSLALHWFQSHVGRVLGYNRLVDHVGIHGQRRLVEALNKDSLVRQKEYPMESSSNRRGATARPGYGSL</sequence>
<organism evidence="2 3">
    <name type="scientific">Colocasia esculenta</name>
    <name type="common">Wild taro</name>
    <name type="synonym">Arum esculentum</name>
    <dbReference type="NCBI Taxonomy" id="4460"/>
    <lineage>
        <taxon>Eukaryota</taxon>
        <taxon>Viridiplantae</taxon>
        <taxon>Streptophyta</taxon>
        <taxon>Embryophyta</taxon>
        <taxon>Tracheophyta</taxon>
        <taxon>Spermatophyta</taxon>
        <taxon>Magnoliopsida</taxon>
        <taxon>Liliopsida</taxon>
        <taxon>Araceae</taxon>
        <taxon>Aroideae</taxon>
        <taxon>Colocasieae</taxon>
        <taxon>Colocasia</taxon>
    </lineage>
</organism>
<gene>
    <name evidence="2" type="ORF">Taro_016911</name>
</gene>
<comment type="caution">
    <text evidence="2">The sequence shown here is derived from an EMBL/GenBank/DDBJ whole genome shotgun (WGS) entry which is preliminary data.</text>
</comment>
<dbReference type="AlphaFoldDB" id="A0A843ULM8"/>
<keyword evidence="3" id="KW-1185">Reference proteome</keyword>
<dbReference type="Proteomes" id="UP000652761">
    <property type="component" value="Unassembled WGS sequence"/>
</dbReference>
<evidence type="ECO:0000313" key="2">
    <source>
        <dbReference type="EMBL" id="MQL84398.1"/>
    </source>
</evidence>
<proteinExistence type="predicted"/>
<evidence type="ECO:0000313" key="3">
    <source>
        <dbReference type="Proteomes" id="UP000652761"/>
    </source>
</evidence>
<name>A0A843ULM8_COLES</name>
<protein>
    <submittedName>
        <fullName evidence="2">Uncharacterized protein</fullName>
    </submittedName>
</protein>
<reference evidence="2" key="1">
    <citation type="submission" date="2017-07" db="EMBL/GenBank/DDBJ databases">
        <title>Taro Niue Genome Assembly and Annotation.</title>
        <authorList>
            <person name="Atibalentja N."/>
            <person name="Keating K."/>
            <person name="Fields C.J."/>
        </authorList>
    </citation>
    <scope>NUCLEOTIDE SEQUENCE</scope>
    <source>
        <strain evidence="2">Niue_2</strain>
        <tissue evidence="2">Leaf</tissue>
    </source>
</reference>
<dbReference type="EMBL" id="NMUH01000759">
    <property type="protein sequence ID" value="MQL84398.1"/>
    <property type="molecule type" value="Genomic_DNA"/>
</dbReference>
<feature type="region of interest" description="Disordered" evidence="1">
    <location>
        <begin position="71"/>
        <end position="93"/>
    </location>
</feature>